<comment type="caution">
    <text evidence="2">The sequence shown here is derived from an EMBL/GenBank/DDBJ whole genome shotgun (WGS) entry which is preliminary data.</text>
</comment>
<organism evidence="2 3">
    <name type="scientific">Adhaeribacter terreus</name>
    <dbReference type="NCBI Taxonomy" id="529703"/>
    <lineage>
        <taxon>Bacteria</taxon>
        <taxon>Pseudomonadati</taxon>
        <taxon>Bacteroidota</taxon>
        <taxon>Cytophagia</taxon>
        <taxon>Cytophagales</taxon>
        <taxon>Hymenobacteraceae</taxon>
        <taxon>Adhaeribacter</taxon>
    </lineage>
</organism>
<gene>
    <name evidence="2" type="ORF">ACFPIB_00860</name>
</gene>
<sequence>MQFFRRKRYRFFYPAGLISLVLLPLLGYIYFYRKDSFQKQNAFDLRLKVCYDVYPDSIKFATIDFGKDKIENKRILAEAQSNLRQFNIERVKTTGVNLNLNDGANYQDLINVLDVCHSEKVDILSIGKGTLAFIYGPEFPY</sequence>
<dbReference type="RefSeq" id="WP_378015521.1">
    <property type="nucleotide sequence ID" value="NZ_JBHSKT010000001.1"/>
</dbReference>
<keyword evidence="1" id="KW-1133">Transmembrane helix</keyword>
<proteinExistence type="predicted"/>
<feature type="transmembrane region" description="Helical" evidence="1">
    <location>
        <begin position="12"/>
        <end position="31"/>
    </location>
</feature>
<dbReference type="Proteomes" id="UP001596161">
    <property type="component" value="Unassembled WGS sequence"/>
</dbReference>
<protein>
    <submittedName>
        <fullName evidence="2">Uncharacterized protein</fullName>
    </submittedName>
</protein>
<keyword evidence="1" id="KW-0812">Transmembrane</keyword>
<evidence type="ECO:0000313" key="3">
    <source>
        <dbReference type="Proteomes" id="UP001596161"/>
    </source>
</evidence>
<evidence type="ECO:0000313" key="2">
    <source>
        <dbReference type="EMBL" id="MFC5269137.1"/>
    </source>
</evidence>
<keyword evidence="1" id="KW-0472">Membrane</keyword>
<accession>A0ABW0E5J1</accession>
<name>A0ABW0E5J1_9BACT</name>
<keyword evidence="3" id="KW-1185">Reference proteome</keyword>
<dbReference type="EMBL" id="JBHSKT010000001">
    <property type="protein sequence ID" value="MFC5269137.1"/>
    <property type="molecule type" value="Genomic_DNA"/>
</dbReference>
<reference evidence="3" key="1">
    <citation type="journal article" date="2019" name="Int. J. Syst. Evol. Microbiol.">
        <title>The Global Catalogue of Microorganisms (GCM) 10K type strain sequencing project: providing services to taxonomists for standard genome sequencing and annotation.</title>
        <authorList>
            <consortium name="The Broad Institute Genomics Platform"/>
            <consortium name="The Broad Institute Genome Sequencing Center for Infectious Disease"/>
            <person name="Wu L."/>
            <person name="Ma J."/>
        </authorList>
    </citation>
    <scope>NUCLEOTIDE SEQUENCE [LARGE SCALE GENOMIC DNA]</scope>
    <source>
        <strain evidence="3">KACC 12602</strain>
    </source>
</reference>
<evidence type="ECO:0000256" key="1">
    <source>
        <dbReference type="SAM" id="Phobius"/>
    </source>
</evidence>